<feature type="region of interest" description="Disordered" evidence="1">
    <location>
        <begin position="1"/>
        <end position="29"/>
    </location>
</feature>
<dbReference type="Proteomes" id="UP000673691">
    <property type="component" value="Unassembled WGS sequence"/>
</dbReference>
<name>A0A8H8DEQ7_9FUNG</name>
<feature type="compositionally biased region" description="Basic residues" evidence="1">
    <location>
        <begin position="1"/>
        <end position="14"/>
    </location>
</feature>
<evidence type="ECO:0000256" key="1">
    <source>
        <dbReference type="SAM" id="MobiDB-lite"/>
    </source>
</evidence>
<dbReference type="AlphaFoldDB" id="A0A8H8DEQ7"/>
<evidence type="ECO:0000313" key="3">
    <source>
        <dbReference type="Proteomes" id="UP000673691"/>
    </source>
</evidence>
<sequence length="87" mass="10081">KKEKRKKKKVKKKKVASDVAKSSRPEHTKQALRTLARLVAGAARFAEVFDERSNDKRWLKTKILKQKRDGLRLWTEDARGLPSVLQV</sequence>
<accession>A0A8H8DEQ7</accession>
<evidence type="ECO:0000313" key="2">
    <source>
        <dbReference type="EMBL" id="KAG5455964.1"/>
    </source>
</evidence>
<keyword evidence="3" id="KW-1185">Reference proteome</keyword>
<comment type="caution">
    <text evidence="2">The sequence shown here is derived from an EMBL/GenBank/DDBJ whole genome shotgun (WGS) entry which is preliminary data.</text>
</comment>
<organism evidence="2 3">
    <name type="scientific">Olpidium bornovanus</name>
    <dbReference type="NCBI Taxonomy" id="278681"/>
    <lineage>
        <taxon>Eukaryota</taxon>
        <taxon>Fungi</taxon>
        <taxon>Fungi incertae sedis</taxon>
        <taxon>Olpidiomycota</taxon>
        <taxon>Olpidiomycotina</taxon>
        <taxon>Olpidiomycetes</taxon>
        <taxon>Olpidiales</taxon>
        <taxon>Olpidiaceae</taxon>
        <taxon>Olpidium</taxon>
    </lineage>
</organism>
<reference evidence="2 3" key="1">
    <citation type="journal article" name="Sci. Rep.">
        <title>Genome-scale phylogenetic analyses confirm Olpidium as the closest living zoosporic fungus to the non-flagellated, terrestrial fungi.</title>
        <authorList>
            <person name="Chang Y."/>
            <person name="Rochon D."/>
            <person name="Sekimoto S."/>
            <person name="Wang Y."/>
            <person name="Chovatia M."/>
            <person name="Sandor L."/>
            <person name="Salamov A."/>
            <person name="Grigoriev I.V."/>
            <person name="Stajich J.E."/>
            <person name="Spatafora J.W."/>
        </authorList>
    </citation>
    <scope>NUCLEOTIDE SEQUENCE [LARGE SCALE GENOMIC DNA]</scope>
    <source>
        <strain evidence="2">S191</strain>
    </source>
</reference>
<proteinExistence type="predicted"/>
<feature type="non-terminal residue" evidence="2">
    <location>
        <position position="1"/>
    </location>
</feature>
<dbReference type="EMBL" id="JAEFCI010012493">
    <property type="protein sequence ID" value="KAG5455964.1"/>
    <property type="molecule type" value="Genomic_DNA"/>
</dbReference>
<gene>
    <name evidence="2" type="ORF">BJ554DRAFT_4425</name>
</gene>
<protein>
    <submittedName>
        <fullName evidence="2">Uncharacterized protein</fullName>
    </submittedName>
</protein>